<feature type="transmembrane region" description="Helical" evidence="8">
    <location>
        <begin position="251"/>
        <end position="284"/>
    </location>
</feature>
<dbReference type="CDD" id="cd06550">
    <property type="entry name" value="TM_ABC_iron-siderophores_like"/>
    <property type="match status" value="1"/>
</dbReference>
<accession>A0ABX8JQL9</accession>
<keyword evidence="3" id="KW-0813">Transport</keyword>
<keyword evidence="10" id="KW-1185">Reference proteome</keyword>
<evidence type="ECO:0000256" key="4">
    <source>
        <dbReference type="ARBA" id="ARBA00022475"/>
    </source>
</evidence>
<keyword evidence="4" id="KW-1003">Cell membrane</keyword>
<evidence type="ECO:0000256" key="8">
    <source>
        <dbReference type="SAM" id="Phobius"/>
    </source>
</evidence>
<feature type="transmembrane region" description="Helical" evidence="8">
    <location>
        <begin position="45"/>
        <end position="64"/>
    </location>
</feature>
<feature type="transmembrane region" description="Helical" evidence="8">
    <location>
        <begin position="76"/>
        <end position="96"/>
    </location>
</feature>
<comment type="subcellular location">
    <subcellularLocation>
        <location evidence="1">Cell membrane</location>
        <topology evidence="1">Multi-pass membrane protein</topology>
    </subcellularLocation>
</comment>
<feature type="transmembrane region" description="Helical" evidence="8">
    <location>
        <begin position="108"/>
        <end position="128"/>
    </location>
</feature>
<keyword evidence="6 8" id="KW-1133">Transmembrane helix</keyword>
<dbReference type="InterPro" id="IPR000522">
    <property type="entry name" value="ABC_transptr_permease_BtuC"/>
</dbReference>
<keyword evidence="7 8" id="KW-0472">Membrane</keyword>
<dbReference type="SUPFAM" id="SSF81345">
    <property type="entry name" value="ABC transporter involved in vitamin B12 uptake, BtuC"/>
    <property type="match status" value="1"/>
</dbReference>
<comment type="similarity">
    <text evidence="2">Belongs to the binding-protein-dependent transport system permease family. FecCD subfamily.</text>
</comment>
<name>A0ABX8JQL9_9ENTR</name>
<organism evidence="9 10">
    <name type="scientific">Leclercia pneumoniae</name>
    <dbReference type="NCBI Taxonomy" id="2815358"/>
    <lineage>
        <taxon>Bacteria</taxon>
        <taxon>Pseudomonadati</taxon>
        <taxon>Pseudomonadota</taxon>
        <taxon>Gammaproteobacteria</taxon>
        <taxon>Enterobacterales</taxon>
        <taxon>Enterobacteriaceae</taxon>
        <taxon>Leclercia</taxon>
    </lineage>
</organism>
<proteinExistence type="inferred from homology"/>
<evidence type="ECO:0000256" key="1">
    <source>
        <dbReference type="ARBA" id="ARBA00004651"/>
    </source>
</evidence>
<dbReference type="InterPro" id="IPR037294">
    <property type="entry name" value="ABC_BtuC-like"/>
</dbReference>
<reference evidence="9 10" key="1">
    <citation type="submission" date="2021-06" db="EMBL/GenBank/DDBJ databases">
        <title>Leclercia pneumoniae sp. nov.</title>
        <authorList>
            <person name="Hoenemann M."/>
            <person name="Viehweger A."/>
            <person name="Dietze N."/>
        </authorList>
    </citation>
    <scope>NUCLEOTIDE SEQUENCE [LARGE SCALE GENOMIC DNA]</scope>
    <source>
        <strain evidence="10">49125</strain>
    </source>
</reference>
<feature type="transmembrane region" description="Helical" evidence="8">
    <location>
        <begin position="211"/>
        <end position="231"/>
    </location>
</feature>
<evidence type="ECO:0000256" key="2">
    <source>
        <dbReference type="ARBA" id="ARBA00007935"/>
    </source>
</evidence>
<dbReference type="RefSeq" id="WP_207293426.1">
    <property type="nucleotide sequence ID" value="NZ_CP071383.1"/>
</dbReference>
<sequence>MSTLAMRLPVSPPRWRYRTLLAAGVLALPLMLVLAATQGEMAVSFITAGQAILNGLGLTAFDLPQVEAGIVWEYRMSRALMAACSGGGLALCGLVLQSILRNPLAEPYLLGISAGASLGAVCVMLLGIGGTTLGISSGAFLGACGAFGLIMVITRGMTDSPPRILLAGIAGTQLFNALTAYVVSTSANAEQSRSVMFWLLGSLSGVRWPDALLALAVTLAGLLIIMAFSQALDTFTFGDEVSTTLGVPVTWVRVVLLLTCALITAVMVSTIGAVGFVGLVIPHISRMVSGPGHQRSIPLTFLIGSHFMILADMVSRTLIAHQVLPIGVVTALVGAPAFVLILWRSRERKR</sequence>
<dbReference type="PANTHER" id="PTHR30472:SF67">
    <property type="entry name" value="PERMEASE OF ABC TRANSPORTER-RELATED"/>
    <property type="match status" value="1"/>
</dbReference>
<evidence type="ECO:0000256" key="3">
    <source>
        <dbReference type="ARBA" id="ARBA00022448"/>
    </source>
</evidence>
<feature type="transmembrane region" description="Helical" evidence="8">
    <location>
        <begin position="319"/>
        <end position="343"/>
    </location>
</feature>
<dbReference type="PANTHER" id="PTHR30472">
    <property type="entry name" value="FERRIC ENTEROBACTIN TRANSPORT SYSTEM PERMEASE PROTEIN"/>
    <property type="match status" value="1"/>
</dbReference>
<evidence type="ECO:0000256" key="5">
    <source>
        <dbReference type="ARBA" id="ARBA00022692"/>
    </source>
</evidence>
<evidence type="ECO:0000313" key="10">
    <source>
        <dbReference type="Proteomes" id="UP000683497"/>
    </source>
</evidence>
<evidence type="ECO:0000256" key="7">
    <source>
        <dbReference type="ARBA" id="ARBA00023136"/>
    </source>
</evidence>
<keyword evidence="5 8" id="KW-0812">Transmembrane</keyword>
<protein>
    <submittedName>
        <fullName evidence="9">Iron ABC transporter permease</fullName>
    </submittedName>
</protein>
<feature type="transmembrane region" description="Helical" evidence="8">
    <location>
        <begin position="164"/>
        <end position="183"/>
    </location>
</feature>
<evidence type="ECO:0000256" key="6">
    <source>
        <dbReference type="ARBA" id="ARBA00022989"/>
    </source>
</evidence>
<dbReference type="Gene3D" id="1.10.3470.10">
    <property type="entry name" value="ABC transporter involved in vitamin B12 uptake, BtuC"/>
    <property type="match status" value="1"/>
</dbReference>
<dbReference type="EMBL" id="CP076838">
    <property type="protein sequence ID" value="QWW78193.1"/>
    <property type="molecule type" value="Genomic_DNA"/>
</dbReference>
<dbReference type="Proteomes" id="UP000683497">
    <property type="component" value="Chromosome"/>
</dbReference>
<dbReference type="Pfam" id="PF01032">
    <property type="entry name" value="FecCD"/>
    <property type="match status" value="1"/>
</dbReference>
<evidence type="ECO:0000313" key="9">
    <source>
        <dbReference type="EMBL" id="QWW78193.1"/>
    </source>
</evidence>
<gene>
    <name evidence="9" type="ORF">KQ929_13045</name>
</gene>
<feature type="transmembrane region" description="Helical" evidence="8">
    <location>
        <begin position="140"/>
        <end position="158"/>
    </location>
</feature>